<reference evidence="2" key="1">
    <citation type="submission" date="2021-11" db="EMBL/GenBank/DDBJ databases">
        <title>Vibrio ZSDE26 sp. nov. and Vibrio ZSDZ34 sp. nov., isolated from coastal seawater in Qingdao.</title>
        <authorList>
            <person name="Zhang P."/>
        </authorList>
    </citation>
    <scope>NUCLEOTIDE SEQUENCE</scope>
    <source>
        <strain evidence="2">ZSDZ34</strain>
    </source>
</reference>
<dbReference type="RefSeq" id="WP_244357043.1">
    <property type="nucleotide sequence ID" value="NZ_JAJNNZ010000006.1"/>
</dbReference>
<gene>
    <name evidence="2" type="ORF">LNL84_09725</name>
</gene>
<keyword evidence="1" id="KW-0472">Membrane</keyword>
<protein>
    <recommendedName>
        <fullName evidence="4">Fimbrial protein</fullName>
    </recommendedName>
</protein>
<keyword evidence="3" id="KW-1185">Reference proteome</keyword>
<organism evidence="2 3">
    <name type="scientific">Vibrio gelatinilyticus</name>
    <dbReference type="NCBI Taxonomy" id="2893468"/>
    <lineage>
        <taxon>Bacteria</taxon>
        <taxon>Pseudomonadati</taxon>
        <taxon>Pseudomonadota</taxon>
        <taxon>Gammaproteobacteria</taxon>
        <taxon>Vibrionales</taxon>
        <taxon>Vibrionaceae</taxon>
        <taxon>Vibrio</taxon>
    </lineage>
</organism>
<comment type="caution">
    <text evidence="2">The sequence shown here is derived from an EMBL/GenBank/DDBJ whole genome shotgun (WGS) entry which is preliminary data.</text>
</comment>
<keyword evidence="1" id="KW-0812">Transmembrane</keyword>
<accession>A0A9X1WCV7</accession>
<evidence type="ECO:0000313" key="3">
    <source>
        <dbReference type="Proteomes" id="UP001139488"/>
    </source>
</evidence>
<keyword evidence="1" id="KW-1133">Transmembrane helix</keyword>
<dbReference type="EMBL" id="JAJNNZ010000006">
    <property type="protein sequence ID" value="MCJ2377105.1"/>
    <property type="molecule type" value="Genomic_DNA"/>
</dbReference>
<evidence type="ECO:0008006" key="4">
    <source>
        <dbReference type="Google" id="ProtNLM"/>
    </source>
</evidence>
<proteinExistence type="predicted"/>
<evidence type="ECO:0000256" key="1">
    <source>
        <dbReference type="SAM" id="Phobius"/>
    </source>
</evidence>
<dbReference type="Proteomes" id="UP001139488">
    <property type="component" value="Unassembled WGS sequence"/>
</dbReference>
<sequence length="58" mass="6165">MSSLIKFVKDFAQDEEGLTILEYVIGAALIVIALIAADPWNGLMNKLSTTLNSVPAAS</sequence>
<name>A0A9X1WCV7_9VIBR</name>
<feature type="transmembrane region" description="Helical" evidence="1">
    <location>
        <begin position="20"/>
        <end position="37"/>
    </location>
</feature>
<dbReference type="AlphaFoldDB" id="A0A9X1WCV7"/>
<evidence type="ECO:0000313" key="2">
    <source>
        <dbReference type="EMBL" id="MCJ2377105.1"/>
    </source>
</evidence>